<dbReference type="EMBL" id="JACHMO010000001">
    <property type="protein sequence ID" value="MBB5802924.1"/>
    <property type="molecule type" value="Genomic_DNA"/>
</dbReference>
<dbReference type="Gene3D" id="2.80.10.50">
    <property type="match status" value="1"/>
</dbReference>
<sequence>MFGRINRDTIRAVRHRRRGSALVAVLALLAATLLQLVGATPAAALSGAWPKVGAGGADVYDDGAEKYLAYHYYDANANGLGKLDIRHISMANGWPVLSGPLDFRNNHLVNQNSDHCADVWFNSTADGGYFTLSDVNSRQCLEIGAFSTVSGTALTQYSCNGGANQQWLLV</sequence>
<evidence type="ECO:0000313" key="2">
    <source>
        <dbReference type="EMBL" id="MBB5802924.1"/>
    </source>
</evidence>
<accession>A0A7W9HIH8</accession>
<organism evidence="2 3">
    <name type="scientific">Saccharothrix ecbatanensis</name>
    <dbReference type="NCBI Taxonomy" id="1105145"/>
    <lineage>
        <taxon>Bacteria</taxon>
        <taxon>Bacillati</taxon>
        <taxon>Actinomycetota</taxon>
        <taxon>Actinomycetes</taxon>
        <taxon>Pseudonocardiales</taxon>
        <taxon>Pseudonocardiaceae</taxon>
        <taxon>Saccharothrix</taxon>
    </lineage>
</organism>
<dbReference type="CDD" id="cd00161">
    <property type="entry name" value="beta-trefoil_Ricin-like"/>
    <property type="match status" value="1"/>
</dbReference>
<evidence type="ECO:0000259" key="1">
    <source>
        <dbReference type="Pfam" id="PF14200"/>
    </source>
</evidence>
<reference evidence="2 3" key="1">
    <citation type="submission" date="2020-08" db="EMBL/GenBank/DDBJ databases">
        <title>Sequencing the genomes of 1000 actinobacteria strains.</title>
        <authorList>
            <person name="Klenk H.-P."/>
        </authorList>
    </citation>
    <scope>NUCLEOTIDE SEQUENCE [LARGE SCALE GENOMIC DNA]</scope>
    <source>
        <strain evidence="2 3">DSM 45486</strain>
    </source>
</reference>
<dbReference type="Proteomes" id="UP000552097">
    <property type="component" value="Unassembled WGS sequence"/>
</dbReference>
<evidence type="ECO:0000313" key="3">
    <source>
        <dbReference type="Proteomes" id="UP000552097"/>
    </source>
</evidence>
<feature type="domain" description="Ricin B lectin" evidence="1">
    <location>
        <begin position="124"/>
        <end position="169"/>
    </location>
</feature>
<dbReference type="Gene3D" id="2.115.10.20">
    <property type="entry name" value="Glycosyl hydrolase domain, family 43"/>
    <property type="match status" value="1"/>
</dbReference>
<protein>
    <recommendedName>
        <fullName evidence="1">Ricin B lectin domain-containing protein</fullName>
    </recommendedName>
</protein>
<comment type="caution">
    <text evidence="2">The sequence shown here is derived from an EMBL/GenBank/DDBJ whole genome shotgun (WGS) entry which is preliminary data.</text>
</comment>
<dbReference type="InterPro" id="IPR035992">
    <property type="entry name" value="Ricin_B-like_lectins"/>
</dbReference>
<dbReference type="PROSITE" id="PS50231">
    <property type="entry name" value="RICIN_B_LECTIN"/>
    <property type="match status" value="1"/>
</dbReference>
<dbReference type="Pfam" id="PF14200">
    <property type="entry name" value="RicinB_lectin_2"/>
    <property type="match status" value="1"/>
</dbReference>
<dbReference type="SUPFAM" id="SSF50370">
    <property type="entry name" value="Ricin B-like lectins"/>
    <property type="match status" value="1"/>
</dbReference>
<proteinExistence type="predicted"/>
<name>A0A7W9HIH8_9PSEU</name>
<dbReference type="AlphaFoldDB" id="A0A7W9HIH8"/>
<gene>
    <name evidence="2" type="ORF">F4560_002692</name>
</gene>
<dbReference type="InterPro" id="IPR023296">
    <property type="entry name" value="Glyco_hydro_beta-prop_sf"/>
</dbReference>
<dbReference type="RefSeq" id="WP_221483472.1">
    <property type="nucleotide sequence ID" value="NZ_JACHMO010000001.1"/>
</dbReference>
<keyword evidence="3" id="KW-1185">Reference proteome</keyword>
<dbReference type="InterPro" id="IPR000772">
    <property type="entry name" value="Ricin_B_lectin"/>
</dbReference>